<dbReference type="OrthoDB" id="843771at2"/>
<sequence length="344" mass="38468">MRLLFSNDHRSLGDVPYTEALRGPSGNITPAYDDQLLIYDSLINQIDLAISEIDLDDQSIAEEDVLLGGDMEMWEKFANSLKLRLYLRLSEIDENRASQGFQEVLNSGAPLLGPGENVELIFGERTATNANPLFQQEFNRPTDYGASDTFIEYMEDFGDPRITAYLRTNQNGGYSGVENGNPEDLPTDSEGNVIVSRIGEVFVQQESPVPLMTYYDVKFMEAEAAIRGWVNSGDAQQLYEEAVTASFDYYDVPVGAYLDPGQPAAYSASTAFADLMLQRYLSLFARGVEAWTEWRRTNIPVITQPAEAIRDTPLRFPYVDAEVTNNPDNAEFVNVTIPVSWDVN</sequence>
<organism evidence="1 2">
    <name type="scientific">Mangrovivirga cuniculi</name>
    <dbReference type="NCBI Taxonomy" id="2715131"/>
    <lineage>
        <taxon>Bacteria</taxon>
        <taxon>Pseudomonadati</taxon>
        <taxon>Bacteroidota</taxon>
        <taxon>Cytophagia</taxon>
        <taxon>Cytophagales</taxon>
        <taxon>Mangrovivirgaceae</taxon>
        <taxon>Mangrovivirga</taxon>
    </lineage>
</organism>
<gene>
    <name evidence="1" type="ORF">DCC35_19585</name>
</gene>
<evidence type="ECO:0000313" key="1">
    <source>
        <dbReference type="EMBL" id="QCK16776.1"/>
    </source>
</evidence>
<dbReference type="Pfam" id="PF12771">
    <property type="entry name" value="SusD-like_2"/>
    <property type="match status" value="1"/>
</dbReference>
<accession>A0A4D7JXA3</accession>
<dbReference type="AlphaFoldDB" id="A0A4D7JXA3"/>
<protein>
    <recommendedName>
        <fullName evidence="3">SusD/RagB family nutrient-binding outer membrane lipoprotein</fullName>
    </recommendedName>
</protein>
<name>A0A4D7JXA3_9BACT</name>
<proteinExistence type="predicted"/>
<evidence type="ECO:0008006" key="3">
    <source>
        <dbReference type="Google" id="ProtNLM"/>
    </source>
</evidence>
<dbReference type="InterPro" id="IPR041662">
    <property type="entry name" value="SusD-like_2"/>
</dbReference>
<dbReference type="KEGG" id="fpf:DCC35_19585"/>
<dbReference type="EMBL" id="CP028923">
    <property type="protein sequence ID" value="QCK16776.1"/>
    <property type="molecule type" value="Genomic_DNA"/>
</dbReference>
<dbReference type="Proteomes" id="UP000298616">
    <property type="component" value="Chromosome"/>
</dbReference>
<keyword evidence="2" id="KW-1185">Reference proteome</keyword>
<dbReference type="InterPro" id="IPR011990">
    <property type="entry name" value="TPR-like_helical_dom_sf"/>
</dbReference>
<dbReference type="SUPFAM" id="SSF48452">
    <property type="entry name" value="TPR-like"/>
    <property type="match status" value="1"/>
</dbReference>
<dbReference type="Gene3D" id="1.25.40.390">
    <property type="match status" value="1"/>
</dbReference>
<evidence type="ECO:0000313" key="2">
    <source>
        <dbReference type="Proteomes" id="UP000298616"/>
    </source>
</evidence>
<reference evidence="1 2" key="1">
    <citation type="submission" date="2018-04" db="EMBL/GenBank/DDBJ databases">
        <title>Complete genome uncultured novel isolate.</title>
        <authorList>
            <person name="Merlino G."/>
        </authorList>
    </citation>
    <scope>NUCLEOTIDE SEQUENCE [LARGE SCALE GENOMIC DNA]</scope>
    <source>
        <strain evidence="2">R1DC9</strain>
    </source>
</reference>